<dbReference type="EMBL" id="QRHA01000001">
    <property type="protein sequence ID" value="RDV29323.1"/>
    <property type="molecule type" value="Genomic_DNA"/>
</dbReference>
<sequence>MTIPHHKAGGFSLIEVCLSALLVTSGALAGVKLTLVFHASLNSLHERQLHYQVLTSELHRLEILRQQTFNTGLPFVPPANDIPLCPDACVVSSEWAHPRLSVTLSWPSAAGSELELTRERTITHTAFERPELWFQVNQWVAPQVGQPGL</sequence>
<dbReference type="AlphaFoldDB" id="A0A3D8MEY1"/>
<organism evidence="1 2">
    <name type="scientific">Alteromonas aestuariivivens</name>
    <dbReference type="NCBI Taxonomy" id="1938339"/>
    <lineage>
        <taxon>Bacteria</taxon>
        <taxon>Pseudomonadati</taxon>
        <taxon>Pseudomonadota</taxon>
        <taxon>Gammaproteobacteria</taxon>
        <taxon>Alteromonadales</taxon>
        <taxon>Alteromonadaceae</taxon>
        <taxon>Alteromonas/Salinimonas group</taxon>
        <taxon>Alteromonas</taxon>
    </lineage>
</organism>
<proteinExistence type="predicted"/>
<evidence type="ECO:0000313" key="2">
    <source>
        <dbReference type="Proteomes" id="UP000256561"/>
    </source>
</evidence>
<protein>
    <submittedName>
        <fullName evidence="1">Uncharacterized protein</fullName>
    </submittedName>
</protein>
<accession>A0A3D8MEY1</accession>
<gene>
    <name evidence="1" type="ORF">DXV75_02415</name>
</gene>
<name>A0A3D8MEY1_9ALTE</name>
<dbReference type="RefSeq" id="WP_115591613.1">
    <property type="nucleotide sequence ID" value="NZ_QRHA01000001.1"/>
</dbReference>
<keyword evidence="2" id="KW-1185">Reference proteome</keyword>
<comment type="caution">
    <text evidence="1">The sequence shown here is derived from an EMBL/GenBank/DDBJ whole genome shotgun (WGS) entry which is preliminary data.</text>
</comment>
<evidence type="ECO:0000313" key="1">
    <source>
        <dbReference type="EMBL" id="RDV29323.1"/>
    </source>
</evidence>
<reference evidence="2" key="1">
    <citation type="submission" date="2018-08" db="EMBL/GenBank/DDBJ databases">
        <authorList>
            <person name="Zhang J."/>
            <person name="Du Z.-J."/>
        </authorList>
    </citation>
    <scope>NUCLEOTIDE SEQUENCE [LARGE SCALE GENOMIC DNA]</scope>
    <source>
        <strain evidence="2">KCTC 52655</strain>
    </source>
</reference>
<dbReference type="Proteomes" id="UP000256561">
    <property type="component" value="Unassembled WGS sequence"/>
</dbReference>